<evidence type="ECO:0000256" key="3">
    <source>
        <dbReference type="ARBA" id="ARBA00022964"/>
    </source>
</evidence>
<dbReference type="Pfam" id="PF00866">
    <property type="entry name" value="Ring_hydroxyl_B"/>
    <property type="match status" value="1"/>
</dbReference>
<dbReference type="InterPro" id="IPR032710">
    <property type="entry name" value="NTF2-like_dom_sf"/>
</dbReference>
<protein>
    <submittedName>
        <fullName evidence="5">Aromatic-ring-hydroxylating dioxygenase subunit beta</fullName>
    </submittedName>
</protein>
<keyword evidence="4" id="KW-0560">Oxidoreductase</keyword>
<evidence type="ECO:0000256" key="1">
    <source>
        <dbReference type="ARBA" id="ARBA00009570"/>
    </source>
</evidence>
<gene>
    <name evidence="5" type="ORF">KDW95_18775</name>
</gene>
<dbReference type="RefSeq" id="WP_255853326.1">
    <property type="nucleotide sequence ID" value="NZ_CP073347.1"/>
</dbReference>
<dbReference type="GO" id="GO:0051213">
    <property type="term" value="F:dioxygenase activity"/>
    <property type="evidence" value="ECO:0007669"/>
    <property type="project" value="UniProtKB-KW"/>
</dbReference>
<keyword evidence="6" id="KW-1185">Reference proteome</keyword>
<keyword evidence="2" id="KW-0058">Aromatic hydrocarbons catabolism</keyword>
<dbReference type="EMBL" id="CP073347">
    <property type="protein sequence ID" value="UTW11286.1"/>
    <property type="molecule type" value="Genomic_DNA"/>
</dbReference>
<organism evidence="5 6">
    <name type="scientific">Marinobacterium rhizophilum</name>
    <dbReference type="NCBI Taxonomy" id="420402"/>
    <lineage>
        <taxon>Bacteria</taxon>
        <taxon>Pseudomonadati</taxon>
        <taxon>Pseudomonadota</taxon>
        <taxon>Gammaproteobacteria</taxon>
        <taxon>Oceanospirillales</taxon>
        <taxon>Oceanospirillaceae</taxon>
        <taxon>Marinobacterium</taxon>
    </lineage>
</organism>
<name>A0ABY5HK01_9GAMM</name>
<dbReference type="InterPro" id="IPR000391">
    <property type="entry name" value="Rng_hydr_dOase-bsu"/>
</dbReference>
<dbReference type="Proteomes" id="UP001058461">
    <property type="component" value="Chromosome"/>
</dbReference>
<dbReference type="Gene3D" id="3.10.450.50">
    <property type="match status" value="1"/>
</dbReference>
<proteinExistence type="inferred from homology"/>
<evidence type="ECO:0000256" key="2">
    <source>
        <dbReference type="ARBA" id="ARBA00022797"/>
    </source>
</evidence>
<reference evidence="5" key="1">
    <citation type="submission" date="2021-04" db="EMBL/GenBank/DDBJ databases">
        <title>Oceanospirillales bacteria with DddD are important DMSP degraders in coastal seawater.</title>
        <authorList>
            <person name="Liu J."/>
        </authorList>
    </citation>
    <scope>NUCLEOTIDE SEQUENCE</scope>
    <source>
        <strain evidence="5">D13-1</strain>
    </source>
</reference>
<dbReference type="CDD" id="cd00667">
    <property type="entry name" value="ring_hydroxylating_dioxygenases_beta"/>
    <property type="match status" value="1"/>
</dbReference>
<evidence type="ECO:0000313" key="6">
    <source>
        <dbReference type="Proteomes" id="UP001058461"/>
    </source>
</evidence>
<evidence type="ECO:0000256" key="4">
    <source>
        <dbReference type="ARBA" id="ARBA00023002"/>
    </source>
</evidence>
<comment type="similarity">
    <text evidence="1">Belongs to the bacterial ring-hydroxylating dioxygenase beta subunit family.</text>
</comment>
<evidence type="ECO:0000313" key="5">
    <source>
        <dbReference type="EMBL" id="UTW11286.1"/>
    </source>
</evidence>
<dbReference type="SUPFAM" id="SSF54427">
    <property type="entry name" value="NTF2-like"/>
    <property type="match status" value="1"/>
</dbReference>
<sequence>MNIETLVAENNLMALTALVADFNSAYAQVLDDGSLKDWPQFFTADAVYKITSRENFDQGRPVGLVYCDGLSMIKDRALAIDYTAMFAPRYLRHFITNTRVEKIESNELVVSANYMLMQTLQDKPEARVHQVGKYMDRFSIEGGRLQLKQRICVYDNTLLDNSLVYPV</sequence>
<accession>A0ABY5HK01</accession>
<keyword evidence="3 5" id="KW-0223">Dioxygenase</keyword>